<evidence type="ECO:0000313" key="3">
    <source>
        <dbReference type="Proteomes" id="UP000265520"/>
    </source>
</evidence>
<comment type="caution">
    <text evidence="2">The sequence shown here is derived from an EMBL/GenBank/DDBJ whole genome shotgun (WGS) entry which is preliminary data.</text>
</comment>
<reference evidence="2 3" key="1">
    <citation type="journal article" date="2018" name="Front. Plant Sci.">
        <title>Red Clover (Trifolium pratense) and Zigzag Clover (T. medium) - A Picture of Genomic Similarities and Differences.</title>
        <authorList>
            <person name="Dluhosova J."/>
            <person name="Istvanek J."/>
            <person name="Nedelnik J."/>
            <person name="Repkova J."/>
        </authorList>
    </citation>
    <scope>NUCLEOTIDE SEQUENCE [LARGE SCALE GENOMIC DNA]</scope>
    <source>
        <strain evidence="3">cv. 10/8</strain>
        <tissue evidence="2">Leaf</tissue>
    </source>
</reference>
<dbReference type="EMBL" id="LXQA010168064">
    <property type="protein sequence ID" value="MCI28791.1"/>
    <property type="molecule type" value="Genomic_DNA"/>
</dbReference>
<protein>
    <submittedName>
        <fullName evidence="2">Uncharacterized protein</fullName>
    </submittedName>
</protein>
<feature type="region of interest" description="Disordered" evidence="1">
    <location>
        <begin position="1"/>
        <end position="45"/>
    </location>
</feature>
<organism evidence="2 3">
    <name type="scientific">Trifolium medium</name>
    <dbReference type="NCBI Taxonomy" id="97028"/>
    <lineage>
        <taxon>Eukaryota</taxon>
        <taxon>Viridiplantae</taxon>
        <taxon>Streptophyta</taxon>
        <taxon>Embryophyta</taxon>
        <taxon>Tracheophyta</taxon>
        <taxon>Spermatophyta</taxon>
        <taxon>Magnoliopsida</taxon>
        <taxon>eudicotyledons</taxon>
        <taxon>Gunneridae</taxon>
        <taxon>Pentapetalae</taxon>
        <taxon>rosids</taxon>
        <taxon>fabids</taxon>
        <taxon>Fabales</taxon>
        <taxon>Fabaceae</taxon>
        <taxon>Papilionoideae</taxon>
        <taxon>50 kb inversion clade</taxon>
        <taxon>NPAAA clade</taxon>
        <taxon>Hologalegina</taxon>
        <taxon>IRL clade</taxon>
        <taxon>Trifolieae</taxon>
        <taxon>Trifolium</taxon>
    </lineage>
</organism>
<proteinExistence type="predicted"/>
<evidence type="ECO:0000256" key="1">
    <source>
        <dbReference type="SAM" id="MobiDB-lite"/>
    </source>
</evidence>
<accession>A0A392QWR4</accession>
<keyword evidence="3" id="KW-1185">Reference proteome</keyword>
<name>A0A392QWR4_9FABA</name>
<evidence type="ECO:0000313" key="2">
    <source>
        <dbReference type="EMBL" id="MCI28791.1"/>
    </source>
</evidence>
<dbReference type="Proteomes" id="UP000265520">
    <property type="component" value="Unassembled WGS sequence"/>
</dbReference>
<dbReference type="AlphaFoldDB" id="A0A392QWR4"/>
<sequence>EVYPVPLFPREILGEAQPVQEPTPDKAASSTKPEKKKKRNSHRKK</sequence>
<feature type="non-terminal residue" evidence="2">
    <location>
        <position position="1"/>
    </location>
</feature>
<feature type="compositionally biased region" description="Basic residues" evidence="1">
    <location>
        <begin position="34"/>
        <end position="45"/>
    </location>
</feature>